<reference evidence="3" key="1">
    <citation type="submission" date="2018-06" db="EMBL/GenBank/DDBJ databases">
        <authorList>
            <person name="Guldener U."/>
        </authorList>
    </citation>
    <scope>NUCLEOTIDE SEQUENCE [LARGE SCALE GENOMIC DNA]</scope>
    <source>
        <strain evidence="3">UTAD17</strain>
    </source>
</reference>
<dbReference type="EMBL" id="UFAJ01000076">
    <property type="protein sequence ID" value="SSD59007.1"/>
    <property type="molecule type" value="Genomic_DNA"/>
</dbReference>
<dbReference type="AlphaFoldDB" id="A0A376B2V4"/>
<evidence type="ECO:0000256" key="1">
    <source>
        <dbReference type="SAM" id="MobiDB-lite"/>
    </source>
</evidence>
<dbReference type="OrthoDB" id="4038621at2759"/>
<keyword evidence="3" id="KW-1185">Reference proteome</keyword>
<evidence type="ECO:0000313" key="2">
    <source>
        <dbReference type="EMBL" id="SSD59007.1"/>
    </source>
</evidence>
<name>A0A376B2V4_9ASCO</name>
<feature type="region of interest" description="Disordered" evidence="1">
    <location>
        <begin position="61"/>
        <end position="84"/>
    </location>
</feature>
<accession>A0A376B2V4</accession>
<protein>
    <submittedName>
        <fullName evidence="2">Uncharacterized protein</fullName>
    </submittedName>
</protein>
<evidence type="ECO:0000313" key="3">
    <source>
        <dbReference type="Proteomes" id="UP000262825"/>
    </source>
</evidence>
<proteinExistence type="predicted"/>
<dbReference type="Proteomes" id="UP000262825">
    <property type="component" value="Unassembled WGS sequence"/>
</dbReference>
<dbReference type="VEuPathDB" id="FungiDB:SCODWIG_00768"/>
<organism evidence="2 3">
    <name type="scientific">Saccharomycodes ludwigii</name>
    <dbReference type="NCBI Taxonomy" id="36035"/>
    <lineage>
        <taxon>Eukaryota</taxon>
        <taxon>Fungi</taxon>
        <taxon>Dikarya</taxon>
        <taxon>Ascomycota</taxon>
        <taxon>Saccharomycotina</taxon>
        <taxon>Saccharomycetes</taxon>
        <taxon>Saccharomycodales</taxon>
        <taxon>Saccharomycodaceae</taxon>
        <taxon>Saccharomycodes</taxon>
    </lineage>
</organism>
<sequence length="357" mass="40283">MNYRDSYFNYIHLKESKEILYLDWQRDVFPAPDQLYGNPNNAEQHQFKTRRDRLGRYLENTSRSSASNDNRNNPDGINNNGNNANATSMAAGSNYTKNYLGSINQFWDYYHDEDDFKMFQLITVNNNGSIVMKTKNIVPTSSKISFLKNRISKTTNSTASNTNGLFGALNYGIGNNSTMMTPMEFRMMMNEYTSNTGDPNFVTGNMNSGSINHGIPMMNQHDANDGDTCMYGGGSNGINTLFDEDDSSSNNLHVFGFPRRKLIDSTQWPEYGLERFMLKTCHMKTPAIIAENNTNSSDNDNNGGDKSDDNIDIINCDLVNNYTCIDSNRELLALHATEIFDADNDPVEVIFNDETIP</sequence>
<gene>
    <name evidence="2" type="ORF">SCODWIG_00768</name>
</gene>